<dbReference type="PANTHER" id="PTHR15907">
    <property type="entry name" value="DUF614 FAMILY PROTEIN-RELATED"/>
    <property type="match status" value="1"/>
</dbReference>
<evidence type="ECO:0000256" key="1">
    <source>
        <dbReference type="ARBA" id="ARBA00009024"/>
    </source>
</evidence>
<evidence type="ECO:0000313" key="3">
    <source>
        <dbReference type="Proteomes" id="UP000276133"/>
    </source>
</evidence>
<dbReference type="Proteomes" id="UP000276133">
    <property type="component" value="Unassembled WGS sequence"/>
</dbReference>
<dbReference type="AlphaFoldDB" id="A0A3M7QN06"/>
<keyword evidence="3" id="KW-1185">Reference proteome</keyword>
<dbReference type="OrthoDB" id="1045822at2759"/>
<evidence type="ECO:0000313" key="2">
    <source>
        <dbReference type="EMBL" id="RNA12796.1"/>
    </source>
</evidence>
<dbReference type="EMBL" id="REGN01005612">
    <property type="protein sequence ID" value="RNA12796.1"/>
    <property type="molecule type" value="Genomic_DNA"/>
</dbReference>
<accession>A0A3M7QN06</accession>
<dbReference type="NCBIfam" id="TIGR01571">
    <property type="entry name" value="A_thal_Cys_rich"/>
    <property type="match status" value="1"/>
</dbReference>
<proteinExistence type="inferred from homology"/>
<dbReference type="Pfam" id="PF04749">
    <property type="entry name" value="PLAC8"/>
    <property type="match status" value="1"/>
</dbReference>
<comment type="similarity">
    <text evidence="1">Belongs to the cornifelin family.</text>
</comment>
<reference evidence="2 3" key="1">
    <citation type="journal article" date="2018" name="Sci. Rep.">
        <title>Genomic signatures of local adaptation to the degree of environmental predictability in rotifers.</title>
        <authorList>
            <person name="Franch-Gras L."/>
            <person name="Hahn C."/>
            <person name="Garcia-Roger E.M."/>
            <person name="Carmona M.J."/>
            <person name="Serra M."/>
            <person name="Gomez A."/>
        </authorList>
    </citation>
    <scope>NUCLEOTIDE SEQUENCE [LARGE SCALE GENOMIC DNA]</scope>
    <source>
        <strain evidence="2">HYR1</strain>
    </source>
</reference>
<gene>
    <name evidence="2" type="ORF">BpHYR1_032285</name>
</gene>
<organism evidence="2 3">
    <name type="scientific">Brachionus plicatilis</name>
    <name type="common">Marine rotifer</name>
    <name type="synonym">Brachionus muelleri</name>
    <dbReference type="NCBI Taxonomy" id="10195"/>
    <lineage>
        <taxon>Eukaryota</taxon>
        <taxon>Metazoa</taxon>
        <taxon>Spiralia</taxon>
        <taxon>Gnathifera</taxon>
        <taxon>Rotifera</taxon>
        <taxon>Eurotatoria</taxon>
        <taxon>Monogononta</taxon>
        <taxon>Pseudotrocha</taxon>
        <taxon>Ploima</taxon>
        <taxon>Brachionidae</taxon>
        <taxon>Brachionus</taxon>
    </lineage>
</organism>
<comment type="caution">
    <text evidence="2">The sequence shown here is derived from an EMBL/GenBank/DDBJ whole genome shotgun (WGS) entry which is preliminary data.</text>
</comment>
<protein>
    <submittedName>
        <fullName evidence="2">Placenta-specific protein 8-like</fullName>
    </submittedName>
</protein>
<sequence>MATIYQPYAFDWRYGLFECFDSVGDCLLGLFCPNCYAAYASDAAQESVIASILQCLFYPLGLCFLRPRVRQDLGIPGSLIKDILASCCCPCCTAIQIKREFAD</sequence>
<name>A0A3M7QN06_BRAPC</name>
<dbReference type="InterPro" id="IPR006461">
    <property type="entry name" value="PLAC_motif_containing"/>
</dbReference>